<name>A0ABU1UA77_9MICC</name>
<dbReference type="InterPro" id="IPR012349">
    <property type="entry name" value="Split_barrel_FMN-bd"/>
</dbReference>
<accession>A0ABU1UA77</accession>
<gene>
    <name evidence="1" type="ORF">J2X01_001379</name>
</gene>
<protein>
    <submittedName>
        <fullName evidence="1">Flavin reductase (DIM6/NTAB) family NADH-FMN oxidoreductase RutF</fullName>
    </submittedName>
</protein>
<dbReference type="SUPFAM" id="SSF50475">
    <property type="entry name" value="FMN-binding split barrel"/>
    <property type="match status" value="1"/>
</dbReference>
<reference evidence="1 2" key="1">
    <citation type="submission" date="2023-07" db="EMBL/GenBank/DDBJ databases">
        <title>Sorghum-associated microbial communities from plants grown in Nebraska, USA.</title>
        <authorList>
            <person name="Schachtman D."/>
        </authorList>
    </citation>
    <scope>NUCLEOTIDE SEQUENCE [LARGE SCALE GENOMIC DNA]</scope>
    <source>
        <strain evidence="1 2">BE167</strain>
    </source>
</reference>
<comment type="caution">
    <text evidence="1">The sequence shown here is derived from an EMBL/GenBank/DDBJ whole genome shotgun (WGS) entry which is preliminary data.</text>
</comment>
<evidence type="ECO:0000313" key="2">
    <source>
        <dbReference type="Proteomes" id="UP001252243"/>
    </source>
</evidence>
<dbReference type="RefSeq" id="WP_310052154.1">
    <property type="nucleotide sequence ID" value="NZ_JAVDVQ010000004.1"/>
</dbReference>
<organism evidence="1 2">
    <name type="scientific">Arthrobacter ginsengisoli</name>
    <dbReference type="NCBI Taxonomy" id="1356565"/>
    <lineage>
        <taxon>Bacteria</taxon>
        <taxon>Bacillati</taxon>
        <taxon>Actinomycetota</taxon>
        <taxon>Actinomycetes</taxon>
        <taxon>Micrococcales</taxon>
        <taxon>Micrococcaceae</taxon>
        <taxon>Arthrobacter</taxon>
    </lineage>
</organism>
<dbReference type="Gene3D" id="2.30.110.10">
    <property type="entry name" value="Electron Transport, Fmn-binding Protein, Chain A"/>
    <property type="match status" value="1"/>
</dbReference>
<dbReference type="EMBL" id="JAVDVQ010000004">
    <property type="protein sequence ID" value="MDR7082094.1"/>
    <property type="molecule type" value="Genomic_DNA"/>
</dbReference>
<proteinExistence type="predicted"/>
<keyword evidence="2" id="KW-1185">Reference proteome</keyword>
<sequence>MALFFAGNAREEEPEWTRDDNVPVLTRNATLGCRPWNIYGGGDHIIVVGEVIGMEVTKREPILSLGGLFHTIGRGVEDARRNHPVTAAGAGWFAGSGSFRPLHSPAPF</sequence>
<dbReference type="Proteomes" id="UP001252243">
    <property type="component" value="Unassembled WGS sequence"/>
</dbReference>
<evidence type="ECO:0000313" key="1">
    <source>
        <dbReference type="EMBL" id="MDR7082094.1"/>
    </source>
</evidence>